<feature type="region of interest" description="Disordered" evidence="1">
    <location>
        <begin position="26"/>
        <end position="48"/>
    </location>
</feature>
<evidence type="ECO:0000313" key="2">
    <source>
        <dbReference type="EMBL" id="KAK0131347.1"/>
    </source>
</evidence>
<keyword evidence="3" id="KW-1185">Reference proteome</keyword>
<dbReference type="PANTHER" id="PTHR47510:SF3">
    <property type="entry name" value="ENDO_EXONUCLEASE_PHOSPHATASE DOMAIN-CONTAINING PROTEIN"/>
    <property type="match status" value="1"/>
</dbReference>
<dbReference type="EMBL" id="JAOPHQ010006549">
    <property type="protein sequence ID" value="KAK0131347.1"/>
    <property type="molecule type" value="Genomic_DNA"/>
</dbReference>
<accession>A0AA47NP14</accession>
<evidence type="ECO:0000256" key="1">
    <source>
        <dbReference type="SAM" id="MobiDB-lite"/>
    </source>
</evidence>
<dbReference type="Proteomes" id="UP001174136">
    <property type="component" value="Unassembled WGS sequence"/>
</dbReference>
<protein>
    <submittedName>
        <fullName evidence="2">Uncharacterized protein</fullName>
    </submittedName>
</protein>
<sequence>MAPQVDATVLRSLILLHSQGGGLQKWGQDLVQPGQKDTDKGDQSSKEHRTLADDLNVIYYSFEKPTFTPFTHPGYTKQPPTLPACPSPLPTDPPPASCEEEVRQLFHRQKTRKAPSPDGMSPSCLKSVLTSWPPIFTQIFNRSLELWEVSSCFKRSTSPRSPTDVNALTSVVMKSFERLVLAHLKDITGPLLDPLQFAYWANRSVDDAVNIGPLSQKSSAPTC</sequence>
<dbReference type="PANTHER" id="PTHR47510">
    <property type="entry name" value="REVERSE TRANSCRIPTASE DOMAIN-CONTAINING PROTEIN"/>
    <property type="match status" value="1"/>
</dbReference>
<proteinExistence type="predicted"/>
<dbReference type="AlphaFoldDB" id="A0AA47NP14"/>
<comment type="caution">
    <text evidence="2">The sequence shown here is derived from an EMBL/GenBank/DDBJ whole genome shotgun (WGS) entry which is preliminary data.</text>
</comment>
<organism evidence="2 3">
    <name type="scientific">Merluccius polli</name>
    <name type="common">Benguela hake</name>
    <name type="synonym">Merluccius cadenati</name>
    <dbReference type="NCBI Taxonomy" id="89951"/>
    <lineage>
        <taxon>Eukaryota</taxon>
        <taxon>Metazoa</taxon>
        <taxon>Chordata</taxon>
        <taxon>Craniata</taxon>
        <taxon>Vertebrata</taxon>
        <taxon>Euteleostomi</taxon>
        <taxon>Actinopterygii</taxon>
        <taxon>Neopterygii</taxon>
        <taxon>Teleostei</taxon>
        <taxon>Neoteleostei</taxon>
        <taxon>Acanthomorphata</taxon>
        <taxon>Zeiogadaria</taxon>
        <taxon>Gadariae</taxon>
        <taxon>Gadiformes</taxon>
        <taxon>Gadoidei</taxon>
        <taxon>Merlucciidae</taxon>
        <taxon>Merluccius</taxon>
    </lineage>
</organism>
<feature type="compositionally biased region" description="Basic and acidic residues" evidence="1">
    <location>
        <begin position="36"/>
        <end position="48"/>
    </location>
</feature>
<name>A0AA47NP14_MERPO</name>
<gene>
    <name evidence="2" type="ORF">N1851_033958</name>
</gene>
<reference evidence="2" key="1">
    <citation type="journal article" date="2023" name="Front. Mar. Sci.">
        <title>A new Merluccius polli reference genome to investigate the effects of global change in West African waters.</title>
        <authorList>
            <person name="Mateo J.L."/>
            <person name="Blanco-Fernandez C."/>
            <person name="Garcia-Vazquez E."/>
            <person name="Machado-Schiaffino G."/>
        </authorList>
    </citation>
    <scope>NUCLEOTIDE SEQUENCE</scope>
    <source>
        <strain evidence="2">C29</strain>
        <tissue evidence="2">Fin</tissue>
    </source>
</reference>
<evidence type="ECO:0000313" key="3">
    <source>
        <dbReference type="Proteomes" id="UP001174136"/>
    </source>
</evidence>